<dbReference type="GO" id="GO:0140359">
    <property type="term" value="F:ABC-type transporter activity"/>
    <property type="evidence" value="ECO:0007669"/>
    <property type="project" value="InterPro"/>
</dbReference>
<evidence type="ECO:0000256" key="4">
    <source>
        <dbReference type="ARBA" id="ARBA00023136"/>
    </source>
</evidence>
<sequence length="263" mass="29617">MHFSSLKQLPRYRVAKHIDQKFETLQPRSLTQLPSFRSPPNDEVLEFNDFPSEEEPSKKKNRPPKTTLKSLFRFANGVDITLMILGSVLAIGNGLLQPLNTIVTGQIVNVLLNSKPLEGRELWEEARPDVYGFFLLGVIVLLISTLQAICWHMACERQIRRIRNAYLRGVLRQNIGWYDETRSGTLTTQLTDNIDRMKEGMGDKIGVLFQGLAQFGAGFGIAFYYSWKMTLVMLGVIPILVVLAIIMAKVSTVGKTTLFLLSG</sequence>
<organism evidence="8 9">
    <name type="scientific">Steinernema glaseri</name>
    <dbReference type="NCBI Taxonomy" id="37863"/>
    <lineage>
        <taxon>Eukaryota</taxon>
        <taxon>Metazoa</taxon>
        <taxon>Ecdysozoa</taxon>
        <taxon>Nematoda</taxon>
        <taxon>Chromadorea</taxon>
        <taxon>Rhabditida</taxon>
        <taxon>Tylenchina</taxon>
        <taxon>Panagrolaimomorpha</taxon>
        <taxon>Strongyloidoidea</taxon>
        <taxon>Steinernematidae</taxon>
        <taxon>Steinernema</taxon>
    </lineage>
</organism>
<keyword evidence="4 6" id="KW-0472">Membrane</keyword>
<feature type="transmembrane region" description="Helical" evidence="6">
    <location>
        <begin position="205"/>
        <end position="225"/>
    </location>
</feature>
<dbReference type="Gene3D" id="1.20.1560.10">
    <property type="entry name" value="ABC transporter type 1, transmembrane domain"/>
    <property type="match status" value="1"/>
</dbReference>
<evidence type="ECO:0000256" key="3">
    <source>
        <dbReference type="ARBA" id="ARBA00022989"/>
    </source>
</evidence>
<keyword evidence="8" id="KW-1185">Reference proteome</keyword>
<dbReference type="InterPro" id="IPR036640">
    <property type="entry name" value="ABC1_TM_sf"/>
</dbReference>
<protein>
    <submittedName>
        <fullName evidence="9">ABC transmembrane type-1 domain-containing protein</fullName>
    </submittedName>
</protein>
<feature type="transmembrane region" description="Helical" evidence="6">
    <location>
        <begin position="71"/>
        <end position="91"/>
    </location>
</feature>
<keyword evidence="2 6" id="KW-0812">Transmembrane</keyword>
<dbReference type="PROSITE" id="PS50929">
    <property type="entry name" value="ABC_TM1F"/>
    <property type="match status" value="1"/>
</dbReference>
<evidence type="ECO:0000259" key="7">
    <source>
        <dbReference type="PROSITE" id="PS50929"/>
    </source>
</evidence>
<comment type="subcellular location">
    <subcellularLocation>
        <location evidence="1">Membrane</location>
        <topology evidence="1">Multi-pass membrane protein</topology>
    </subcellularLocation>
</comment>
<feature type="domain" description="ABC transmembrane type-1" evidence="7">
    <location>
        <begin position="84"/>
        <end position="252"/>
    </location>
</feature>
<dbReference type="GO" id="GO:0005886">
    <property type="term" value="C:plasma membrane"/>
    <property type="evidence" value="ECO:0007669"/>
    <property type="project" value="TreeGrafter"/>
</dbReference>
<name>A0A1I7YA15_9BILA</name>
<dbReference type="Proteomes" id="UP000095287">
    <property type="component" value="Unplaced"/>
</dbReference>
<keyword evidence="3 6" id="KW-1133">Transmembrane helix</keyword>
<dbReference type="AlphaFoldDB" id="A0A1I7YA15"/>
<dbReference type="InterPro" id="IPR039421">
    <property type="entry name" value="Type_1_exporter"/>
</dbReference>
<proteinExistence type="predicted"/>
<feature type="transmembrane region" description="Helical" evidence="6">
    <location>
        <begin position="130"/>
        <end position="154"/>
    </location>
</feature>
<evidence type="ECO:0000256" key="6">
    <source>
        <dbReference type="SAM" id="Phobius"/>
    </source>
</evidence>
<evidence type="ECO:0000256" key="5">
    <source>
        <dbReference type="SAM" id="MobiDB-lite"/>
    </source>
</evidence>
<dbReference type="PANTHER" id="PTHR24222:SF76">
    <property type="entry name" value="MYCOBACTIN IMPORT ATP-BINDING_PERMEASE PROTEIN IRTB"/>
    <property type="match status" value="1"/>
</dbReference>
<dbReference type="SUPFAM" id="SSF90123">
    <property type="entry name" value="ABC transporter transmembrane region"/>
    <property type="match status" value="1"/>
</dbReference>
<accession>A0A1I7YA15</accession>
<feature type="region of interest" description="Disordered" evidence="5">
    <location>
        <begin position="29"/>
        <end position="64"/>
    </location>
</feature>
<reference evidence="9" key="1">
    <citation type="submission" date="2016-11" db="UniProtKB">
        <authorList>
            <consortium name="WormBaseParasite"/>
        </authorList>
    </citation>
    <scope>IDENTIFICATION</scope>
</reference>
<feature type="transmembrane region" description="Helical" evidence="6">
    <location>
        <begin position="231"/>
        <end position="250"/>
    </location>
</feature>
<dbReference type="Pfam" id="PF00664">
    <property type="entry name" value="ABC_membrane"/>
    <property type="match status" value="1"/>
</dbReference>
<evidence type="ECO:0000313" key="9">
    <source>
        <dbReference type="WBParaSite" id="L893_g14194.t1"/>
    </source>
</evidence>
<feature type="compositionally biased region" description="Acidic residues" evidence="5">
    <location>
        <begin position="43"/>
        <end position="54"/>
    </location>
</feature>
<dbReference type="InterPro" id="IPR011527">
    <property type="entry name" value="ABC1_TM_dom"/>
</dbReference>
<evidence type="ECO:0000256" key="1">
    <source>
        <dbReference type="ARBA" id="ARBA00004141"/>
    </source>
</evidence>
<dbReference type="PANTHER" id="PTHR24222">
    <property type="entry name" value="ABC TRANSPORTER B FAMILY"/>
    <property type="match status" value="1"/>
</dbReference>
<dbReference type="GO" id="GO:0005524">
    <property type="term" value="F:ATP binding"/>
    <property type="evidence" value="ECO:0007669"/>
    <property type="project" value="InterPro"/>
</dbReference>
<evidence type="ECO:0000313" key="8">
    <source>
        <dbReference type="Proteomes" id="UP000095287"/>
    </source>
</evidence>
<evidence type="ECO:0000256" key="2">
    <source>
        <dbReference type="ARBA" id="ARBA00022692"/>
    </source>
</evidence>
<dbReference type="CDD" id="cd18577">
    <property type="entry name" value="ABC_6TM_Pgp_ABCB1_D1_like"/>
    <property type="match status" value="1"/>
</dbReference>
<dbReference type="WBParaSite" id="L893_g14194.t1">
    <property type="protein sequence ID" value="L893_g14194.t1"/>
    <property type="gene ID" value="L893_g14194"/>
</dbReference>